<reference evidence="1 2" key="1">
    <citation type="submission" date="2020-12" db="EMBL/GenBank/DDBJ databases">
        <authorList>
            <person name="Mahalingham V.A."/>
            <person name="Abad L.A."/>
            <person name="Dennis E.A."/>
            <person name="Alston T.C."/>
            <person name="Buckley J.R."/>
            <person name="Cao N.T."/>
            <person name="Cole K.B."/>
            <person name="Davis H.C."/>
            <person name="Fisher D.E."/>
            <person name="Jennings A.R."/>
            <person name="Litwin A.R."/>
            <person name="McCartney J.B."/>
            <person name="Mitchell K.E."/>
            <person name="Nasser J.B."/>
            <person name="Paudel P."/>
            <person name="Richoux S.A."/>
            <person name="Sisung K.L."/>
            <person name="Smith M.L."/>
            <person name="Sonnier C.R."/>
            <person name="Underwood K.G."/>
            <person name="Hunter C.W."/>
            <person name="Gottschalck B.A."/>
            <person name="Wiggina Z.F."/>
            <person name="Spears T.J."/>
            <person name="Hancock A.M."/>
            <person name="Gissendanner C.R."/>
            <person name="Findley A.M."/>
            <person name="Garlena R.A."/>
            <person name="Russell D.A."/>
            <person name="Jacobs-Sera D."/>
            <person name="Hatfull G.F."/>
        </authorList>
    </citation>
    <scope>NUCLEOTIDE SEQUENCE [LARGE SCALE GENOMIC DNA]</scope>
</reference>
<proteinExistence type="predicted"/>
<dbReference type="GeneID" id="63027178"/>
<dbReference type="InterPro" id="IPR012337">
    <property type="entry name" value="RNaseH-like_sf"/>
</dbReference>
<dbReference type="Proteomes" id="UP000594820">
    <property type="component" value="Segment"/>
</dbReference>
<dbReference type="InterPro" id="IPR036397">
    <property type="entry name" value="RNaseH_sf"/>
</dbReference>
<dbReference type="SUPFAM" id="SSF53098">
    <property type="entry name" value="Ribonuclease H-like"/>
    <property type="match status" value="1"/>
</dbReference>
<keyword evidence="2" id="KW-1185">Reference proteome</keyword>
<dbReference type="Gene3D" id="3.30.420.10">
    <property type="entry name" value="Ribonuclease H-like superfamily/Ribonuclease H"/>
    <property type="match status" value="1"/>
</dbReference>
<dbReference type="GO" id="GO:0003676">
    <property type="term" value="F:nucleic acid binding"/>
    <property type="evidence" value="ECO:0007669"/>
    <property type="project" value="InterPro"/>
</dbReference>
<organism evidence="1 2">
    <name type="scientific">Gordonia phage Lilbeanie</name>
    <dbReference type="NCBI Taxonomy" id="2794947"/>
    <lineage>
        <taxon>Viruses</taxon>
        <taxon>Duplodnaviria</taxon>
        <taxon>Heunggongvirae</taxon>
        <taxon>Uroviricota</taxon>
        <taxon>Caudoviricetes</taxon>
        <taxon>Stackebrandtviridae</taxon>
        <taxon>Lilbeanievirus</taxon>
        <taxon>Lilbeanievirus lilbeanie</taxon>
    </lineage>
</organism>
<name>A0A7T1KSB1_9CAUD</name>
<accession>A0A7T1KSB1</accession>
<evidence type="ECO:0000313" key="2">
    <source>
        <dbReference type="Proteomes" id="UP000594820"/>
    </source>
</evidence>
<evidence type="ECO:0000313" key="1">
    <source>
        <dbReference type="EMBL" id="QPO17144.1"/>
    </source>
</evidence>
<dbReference type="EMBL" id="MW314850">
    <property type="protein sequence ID" value="QPO17144.1"/>
    <property type="molecule type" value="Genomic_DNA"/>
</dbReference>
<gene>
    <name evidence="1" type="primary">66</name>
    <name evidence="1" type="ORF">SEA_LILBEANIE_66</name>
</gene>
<protein>
    <submittedName>
        <fullName evidence="1">RuvC-like resolvase</fullName>
    </submittedName>
</protein>
<sequence length="223" mass="24396">MWLGTILGIDPSLTGTGLARIQIHGHHTDLGPEAIDVTTATFGTDPHKCVASCGDADHRPVRIVDSRHRKILKWLGAALDSRPELVVIEYPILMRQMGAGAQIERIGLFWRIVGQAHQRGIPVVPVVPAQIKKAVTDNGAAGKPLVAEHLDRLYRDVPLRIATHDGMPRYRTDDEYDALGAATMGAVRVAHRQLPIRVTEHMLTVTNSVDWPTIPSKTRAGMA</sequence>
<dbReference type="RefSeq" id="YP_010002627.1">
    <property type="nucleotide sequence ID" value="NC_053246.1"/>
</dbReference>
<dbReference type="KEGG" id="vg:63027178"/>